<dbReference type="Proteomes" id="UP000688137">
    <property type="component" value="Unassembled WGS sequence"/>
</dbReference>
<sequence length="496" mass="58858">MNKYNTRFKDPILEKQYIIHKVKVIQYPILTYLTFGGTILLLANSIANLINSDYKNALIKGAVMIYIILQYIVLRRNESIRMNYCNMALMMTNFASLAFEISIYPQYDYYDGYLLGSNQMLVHTICMFACNLELGIFSNIVLTIVRIILVVENSDNLTVQQYFYSIIMSLSFMVIQYQIEKQYRQSFYLQFKDNNWEILIPLLLKKPFFIFTFNKETNMYQTIMSAQKEFFNSEKPLSTFLFKSKVKQQTLEKYLIKKTLLHANRKQSSCLFNHQLVVEYQMKKLQTSILCCRFEQLIYAIIIDSEDPLLNQTNIKLHQSLQHFKNILNAQLMQINKVLGLYLQETFSPLLRDLRISLFEVYYKQLSNQKLQLVKMKKLLLKCIKIFETPYTRIKIDCGEDIRFATIKSTLIIFIFEIFKQIEKNQQVYIFVNQKNTTTMMIYGLKQLPKSTQFEKCSQTLIDKSNFTSQYFSFEFLKSPSSHFHLENHNKYQQLI</sequence>
<evidence type="ECO:0000313" key="3">
    <source>
        <dbReference type="Proteomes" id="UP000688137"/>
    </source>
</evidence>
<organism evidence="2 3">
    <name type="scientific">Paramecium primaurelia</name>
    <dbReference type="NCBI Taxonomy" id="5886"/>
    <lineage>
        <taxon>Eukaryota</taxon>
        <taxon>Sar</taxon>
        <taxon>Alveolata</taxon>
        <taxon>Ciliophora</taxon>
        <taxon>Intramacronucleata</taxon>
        <taxon>Oligohymenophorea</taxon>
        <taxon>Peniculida</taxon>
        <taxon>Parameciidae</taxon>
        <taxon>Paramecium</taxon>
    </lineage>
</organism>
<protein>
    <recommendedName>
        <fullName evidence="4">Transmembrane protein</fullName>
    </recommendedName>
</protein>
<accession>A0A8S1L3N0</accession>
<evidence type="ECO:0008006" key="4">
    <source>
        <dbReference type="Google" id="ProtNLM"/>
    </source>
</evidence>
<evidence type="ECO:0000313" key="2">
    <source>
        <dbReference type="EMBL" id="CAD8061401.1"/>
    </source>
</evidence>
<keyword evidence="1" id="KW-1133">Transmembrane helix</keyword>
<keyword evidence="1" id="KW-0812">Transmembrane</keyword>
<feature type="transmembrane region" description="Helical" evidence="1">
    <location>
        <begin position="120"/>
        <end position="149"/>
    </location>
</feature>
<name>A0A8S1L3N0_PARPR</name>
<comment type="caution">
    <text evidence="2">The sequence shown here is derived from an EMBL/GenBank/DDBJ whole genome shotgun (WGS) entry which is preliminary data.</text>
</comment>
<reference evidence="2" key="1">
    <citation type="submission" date="2021-01" db="EMBL/GenBank/DDBJ databases">
        <authorList>
            <consortium name="Genoscope - CEA"/>
            <person name="William W."/>
        </authorList>
    </citation>
    <scope>NUCLEOTIDE SEQUENCE</scope>
</reference>
<dbReference type="EMBL" id="CAJJDM010000030">
    <property type="protein sequence ID" value="CAD8061401.1"/>
    <property type="molecule type" value="Genomic_DNA"/>
</dbReference>
<dbReference type="AlphaFoldDB" id="A0A8S1L3N0"/>
<feature type="transmembrane region" description="Helical" evidence="1">
    <location>
        <begin position="161"/>
        <end position="179"/>
    </location>
</feature>
<keyword evidence="3" id="KW-1185">Reference proteome</keyword>
<keyword evidence="1" id="KW-0472">Membrane</keyword>
<proteinExistence type="predicted"/>
<feature type="transmembrane region" description="Helical" evidence="1">
    <location>
        <begin position="57"/>
        <end position="74"/>
    </location>
</feature>
<gene>
    <name evidence="2" type="ORF">PPRIM_AZ9-3.1.T0310291</name>
</gene>
<evidence type="ECO:0000256" key="1">
    <source>
        <dbReference type="SAM" id="Phobius"/>
    </source>
</evidence>
<feature type="transmembrane region" description="Helical" evidence="1">
    <location>
        <begin position="86"/>
        <end position="105"/>
    </location>
</feature>
<feature type="transmembrane region" description="Helical" evidence="1">
    <location>
        <begin position="29"/>
        <end position="51"/>
    </location>
</feature>
<dbReference type="OMA" id="TICMFAC"/>